<dbReference type="PROSITE" id="PS50943">
    <property type="entry name" value="HTH_CROC1"/>
    <property type="match status" value="1"/>
</dbReference>
<dbReference type="SUPFAM" id="SSF47413">
    <property type="entry name" value="lambda repressor-like DNA-binding domains"/>
    <property type="match status" value="1"/>
</dbReference>
<evidence type="ECO:0000313" key="2">
    <source>
        <dbReference type="EMBL" id="QOY92317.1"/>
    </source>
</evidence>
<dbReference type="AlphaFoldDB" id="A0A7S7SNF3"/>
<accession>A0A7S7SNF3</accession>
<dbReference type="KEGG" id="pfer:IRI77_37635"/>
<dbReference type="Gene3D" id="1.10.260.40">
    <property type="entry name" value="lambda repressor-like DNA-binding domains"/>
    <property type="match status" value="1"/>
</dbReference>
<protein>
    <submittedName>
        <fullName evidence="2">Helix-turn-helix transcriptional regulator</fullName>
    </submittedName>
</protein>
<reference evidence="2 3" key="1">
    <citation type="submission" date="2020-10" db="EMBL/GenBank/DDBJ databases">
        <title>Complete genome sequence of Paludibaculum fermentans P105T, a facultatively anaerobic acidobacterium capable of dissimilatory Fe(III) reduction.</title>
        <authorList>
            <person name="Dedysh S.N."/>
            <person name="Beletsky A.V."/>
            <person name="Kulichevskaya I.S."/>
            <person name="Mardanov A.V."/>
            <person name="Ravin N.V."/>
        </authorList>
    </citation>
    <scope>NUCLEOTIDE SEQUENCE [LARGE SCALE GENOMIC DNA]</scope>
    <source>
        <strain evidence="2 3">P105</strain>
        <plasmid evidence="2 3">pPfer1</plasmid>
    </source>
</reference>
<evidence type="ECO:0000259" key="1">
    <source>
        <dbReference type="PROSITE" id="PS50943"/>
    </source>
</evidence>
<keyword evidence="3" id="KW-1185">Reference proteome</keyword>
<feature type="domain" description="HTH cro/C1-type" evidence="1">
    <location>
        <begin position="2"/>
        <end position="30"/>
    </location>
</feature>
<dbReference type="Proteomes" id="UP000593892">
    <property type="component" value="Plasmid pPfer1"/>
</dbReference>
<evidence type="ECO:0000313" key="3">
    <source>
        <dbReference type="Proteomes" id="UP000593892"/>
    </source>
</evidence>
<dbReference type="InterPro" id="IPR001387">
    <property type="entry name" value="Cro/C1-type_HTH"/>
</dbReference>
<organism evidence="2 3">
    <name type="scientific">Paludibaculum fermentans</name>
    <dbReference type="NCBI Taxonomy" id="1473598"/>
    <lineage>
        <taxon>Bacteria</taxon>
        <taxon>Pseudomonadati</taxon>
        <taxon>Acidobacteriota</taxon>
        <taxon>Terriglobia</taxon>
        <taxon>Bryobacterales</taxon>
        <taxon>Bryobacteraceae</taxon>
        <taxon>Paludibaculum</taxon>
    </lineage>
</organism>
<sequence>MGLSQTQAAEQLGIAQSYYSMLEKGARQPSKAIRQRLQEWMRDLETR</sequence>
<dbReference type="CDD" id="cd00093">
    <property type="entry name" value="HTH_XRE"/>
    <property type="match status" value="1"/>
</dbReference>
<proteinExistence type="predicted"/>
<dbReference type="Pfam" id="PF01381">
    <property type="entry name" value="HTH_3"/>
    <property type="match status" value="1"/>
</dbReference>
<dbReference type="InterPro" id="IPR010982">
    <property type="entry name" value="Lambda_DNA-bd_dom_sf"/>
</dbReference>
<gene>
    <name evidence="2" type="ORF">IRI77_37635</name>
</gene>
<name>A0A7S7SNF3_PALFE</name>
<geneLocation type="plasmid" evidence="2 3">
    <name>pPfer1</name>
</geneLocation>
<keyword evidence="2" id="KW-0614">Plasmid</keyword>
<dbReference type="GO" id="GO:0003677">
    <property type="term" value="F:DNA binding"/>
    <property type="evidence" value="ECO:0007669"/>
    <property type="project" value="InterPro"/>
</dbReference>
<dbReference type="EMBL" id="CP063850">
    <property type="protein sequence ID" value="QOY92317.1"/>
    <property type="molecule type" value="Genomic_DNA"/>
</dbReference>